<gene>
    <name evidence="2" type="ORF">DSM5745_09755</name>
</gene>
<protein>
    <submittedName>
        <fullName evidence="2">Uncharacterized protein</fullName>
    </submittedName>
</protein>
<reference evidence="2 3" key="1">
    <citation type="journal article" date="2018" name="IMA Fungus">
        <title>IMA Genome-F 9: Draft genome sequence of Annulohypoxylon stygium, Aspergillus mulundensis, Berkeleyomyces basicola (syn. Thielaviopsis basicola), Ceratocystis smalleyi, two Cercospora beticola strains, Coleophoma cylindrospora, Fusarium fracticaudum, Phialophora cf. hyalina, and Morchella septimelata.</title>
        <authorList>
            <person name="Wingfield B.D."/>
            <person name="Bills G.F."/>
            <person name="Dong Y."/>
            <person name="Huang W."/>
            <person name="Nel W.J."/>
            <person name="Swalarsk-Parry B.S."/>
            <person name="Vaghefi N."/>
            <person name="Wilken P.M."/>
            <person name="An Z."/>
            <person name="de Beer Z.W."/>
            <person name="De Vos L."/>
            <person name="Chen L."/>
            <person name="Duong T.A."/>
            <person name="Gao Y."/>
            <person name="Hammerbacher A."/>
            <person name="Kikkert J.R."/>
            <person name="Li Y."/>
            <person name="Li H."/>
            <person name="Li K."/>
            <person name="Li Q."/>
            <person name="Liu X."/>
            <person name="Ma X."/>
            <person name="Naidoo K."/>
            <person name="Pethybridge S.J."/>
            <person name="Sun J."/>
            <person name="Steenkamp E.T."/>
            <person name="van der Nest M.A."/>
            <person name="van Wyk S."/>
            <person name="Wingfield M.J."/>
            <person name="Xiong C."/>
            <person name="Yue Q."/>
            <person name="Zhang X."/>
        </authorList>
    </citation>
    <scope>NUCLEOTIDE SEQUENCE [LARGE SCALE GENOMIC DNA]</scope>
    <source>
        <strain evidence="2 3">DSM 5745</strain>
    </source>
</reference>
<evidence type="ECO:0000256" key="1">
    <source>
        <dbReference type="SAM" id="MobiDB-lite"/>
    </source>
</evidence>
<proteinExistence type="predicted"/>
<feature type="region of interest" description="Disordered" evidence="1">
    <location>
        <begin position="354"/>
        <end position="379"/>
    </location>
</feature>
<feature type="compositionally biased region" description="Low complexity" evidence="1">
    <location>
        <begin position="363"/>
        <end position="376"/>
    </location>
</feature>
<accession>A0A3D8QS82</accession>
<dbReference type="Proteomes" id="UP000256690">
    <property type="component" value="Unassembled WGS sequence"/>
</dbReference>
<keyword evidence="3" id="KW-1185">Reference proteome</keyword>
<name>A0A3D8QS82_9EURO</name>
<dbReference type="STRING" id="1810919.A0A3D8QS82"/>
<organism evidence="2 3">
    <name type="scientific">Aspergillus mulundensis</name>
    <dbReference type="NCBI Taxonomy" id="1810919"/>
    <lineage>
        <taxon>Eukaryota</taxon>
        <taxon>Fungi</taxon>
        <taxon>Dikarya</taxon>
        <taxon>Ascomycota</taxon>
        <taxon>Pezizomycotina</taxon>
        <taxon>Eurotiomycetes</taxon>
        <taxon>Eurotiomycetidae</taxon>
        <taxon>Eurotiales</taxon>
        <taxon>Aspergillaceae</taxon>
        <taxon>Aspergillus</taxon>
        <taxon>Aspergillus subgen. Nidulantes</taxon>
    </lineage>
</organism>
<dbReference type="EMBL" id="PVWQ01000014">
    <property type="protein sequence ID" value="RDW64344.1"/>
    <property type="molecule type" value="Genomic_DNA"/>
</dbReference>
<sequence>MPHSVRHWPGGIPSCIKRHPVEDLSIEELKEEVKGWLLFVKETWVARPDSMEDDDEYELDQRRALVEQWASASQGFRDSFHARANFEDLRYPAEAMERIEETIQQYNPQGLICLVPIDKGRPVDYARFIKFAILLYRYDPETGHCLGDSYMPEAAVLNPVSDMTNRFEDFLRWSDLETADFRSIYLTRSGSVVYNGFLGPYLLLDEEGLRTGRLSLVQFKQNGAVEDLVEIRPFNMFWPYLDLTVHIKGLEEIRHCDGGRRHQNTPINMDLPILDIVCHASEANQLPSDISLSTREQWAEDIELYAPGYLALEEAGRGAEYDFSRFSVPRDIAGVQKRVWEKLKAGDVPRFQYLPNVPPEQRPPQLQLQTQAQTGPRPMDFQGMLAALARQHADRQSE</sequence>
<dbReference type="RefSeq" id="XP_026599503.1">
    <property type="nucleotide sequence ID" value="XM_026751771.1"/>
</dbReference>
<evidence type="ECO:0000313" key="3">
    <source>
        <dbReference type="Proteomes" id="UP000256690"/>
    </source>
</evidence>
<dbReference type="GeneID" id="38120125"/>
<dbReference type="AlphaFoldDB" id="A0A3D8QS82"/>
<dbReference type="OrthoDB" id="5396831at2759"/>
<evidence type="ECO:0000313" key="2">
    <source>
        <dbReference type="EMBL" id="RDW64344.1"/>
    </source>
</evidence>
<comment type="caution">
    <text evidence="2">The sequence shown here is derived from an EMBL/GenBank/DDBJ whole genome shotgun (WGS) entry which is preliminary data.</text>
</comment>